<dbReference type="AlphaFoldDB" id="A0A1T5EF94"/>
<feature type="transmembrane region" description="Helical" evidence="6">
    <location>
        <begin position="342"/>
        <end position="361"/>
    </location>
</feature>
<name>A0A1T5EF94_9BACT</name>
<feature type="transmembrane region" description="Helical" evidence="6">
    <location>
        <begin position="307"/>
        <end position="330"/>
    </location>
</feature>
<dbReference type="InterPro" id="IPR013525">
    <property type="entry name" value="ABC2_TM"/>
</dbReference>
<proteinExistence type="predicted"/>
<evidence type="ECO:0000256" key="4">
    <source>
        <dbReference type="ARBA" id="ARBA00022989"/>
    </source>
</evidence>
<feature type="transmembrane region" description="Helical" evidence="6">
    <location>
        <begin position="230"/>
        <end position="259"/>
    </location>
</feature>
<evidence type="ECO:0000313" key="8">
    <source>
        <dbReference type="EMBL" id="SKB82757.1"/>
    </source>
</evidence>
<feature type="transmembrane region" description="Helical" evidence="6">
    <location>
        <begin position="21"/>
        <end position="42"/>
    </location>
</feature>
<keyword evidence="2" id="KW-1003">Cell membrane</keyword>
<dbReference type="Pfam" id="PF12698">
    <property type="entry name" value="ABC2_membrane_3"/>
    <property type="match status" value="1"/>
</dbReference>
<dbReference type="PANTHER" id="PTHR30294">
    <property type="entry name" value="MEMBRANE COMPONENT OF ABC TRANSPORTER YHHJ-RELATED"/>
    <property type="match status" value="1"/>
</dbReference>
<evidence type="ECO:0000256" key="6">
    <source>
        <dbReference type="SAM" id="Phobius"/>
    </source>
</evidence>
<dbReference type="PANTHER" id="PTHR30294:SF29">
    <property type="entry name" value="MULTIDRUG ABC TRANSPORTER PERMEASE YBHS-RELATED"/>
    <property type="match status" value="1"/>
</dbReference>
<evidence type="ECO:0000256" key="3">
    <source>
        <dbReference type="ARBA" id="ARBA00022692"/>
    </source>
</evidence>
<dbReference type="SUPFAM" id="SSF53850">
    <property type="entry name" value="Periplasmic binding protein-like II"/>
    <property type="match status" value="1"/>
</dbReference>
<evidence type="ECO:0000256" key="1">
    <source>
        <dbReference type="ARBA" id="ARBA00004651"/>
    </source>
</evidence>
<feature type="transmembrane region" description="Helical" evidence="6">
    <location>
        <begin position="367"/>
        <end position="385"/>
    </location>
</feature>
<feature type="transmembrane region" description="Helical" evidence="6">
    <location>
        <begin position="397"/>
        <end position="415"/>
    </location>
</feature>
<dbReference type="EMBL" id="FUYQ01000026">
    <property type="protein sequence ID" value="SKB82757.1"/>
    <property type="molecule type" value="Genomic_DNA"/>
</dbReference>
<evidence type="ECO:0000313" key="9">
    <source>
        <dbReference type="Proteomes" id="UP000190852"/>
    </source>
</evidence>
<evidence type="ECO:0000256" key="5">
    <source>
        <dbReference type="ARBA" id="ARBA00023136"/>
    </source>
</evidence>
<protein>
    <submittedName>
        <fullName evidence="8">ABC-2 type transport system permease protein</fullName>
    </submittedName>
</protein>
<sequence length="441" mass="49665">MSKIGIIIKREYLNRVSKKSFLILTFLTPILFSALIFVPLWLSSIKGDEVKNVVILDRTGVYAPLFENTDNYKFIAGTESLEKYKSSDDKSVFAILSITDNLLENPKAATLYSEKQIPGELSRIVNQTLSRYLENAKMATYNIPNLKEIIKESQIKFEINTIKWSEDGGESESSALVASIVGMLFTVISYMFIMVYGAMVMQGVMEEKTNRIVELMVSSVRPFQLMMGKIIGIGFVGLTQMLLWAILTLTLIMGGQFLFMGGTVDAQMMQQGAMMSANGTMPGMAEASQEPAVKILGMLQTINWAEIGFFFVIYFIGGYMLYASVFAAIGSAVDSQEDTQQFMTPIMVFMMFSLYAGIYSMENPDGPLAFWCSIIPFTSPIVMMIRLPFEIPLWEKLLSIGLLYITFIGIIWFSAKIYRVGILMYGKKPTIKEMIKWLKYK</sequence>
<keyword evidence="5 6" id="KW-0472">Membrane</keyword>
<evidence type="ECO:0000256" key="2">
    <source>
        <dbReference type="ARBA" id="ARBA00022475"/>
    </source>
</evidence>
<organism evidence="8 9">
    <name type="scientific">Parabacteroides chartae</name>
    <dbReference type="NCBI Taxonomy" id="1037355"/>
    <lineage>
        <taxon>Bacteria</taxon>
        <taxon>Pseudomonadati</taxon>
        <taxon>Bacteroidota</taxon>
        <taxon>Bacteroidia</taxon>
        <taxon>Bacteroidales</taxon>
        <taxon>Tannerellaceae</taxon>
        <taxon>Parabacteroides</taxon>
    </lineage>
</organism>
<gene>
    <name evidence="8" type="ORF">SAMN05660349_02954</name>
</gene>
<accession>A0A1T5EF94</accession>
<dbReference type="GO" id="GO:0005886">
    <property type="term" value="C:plasma membrane"/>
    <property type="evidence" value="ECO:0007669"/>
    <property type="project" value="UniProtKB-SubCell"/>
</dbReference>
<dbReference type="Proteomes" id="UP000190852">
    <property type="component" value="Unassembled WGS sequence"/>
</dbReference>
<feature type="domain" description="ABC-2 type transporter transmembrane" evidence="7">
    <location>
        <begin position="19"/>
        <end position="415"/>
    </location>
</feature>
<dbReference type="InterPro" id="IPR051449">
    <property type="entry name" value="ABC-2_transporter_component"/>
</dbReference>
<dbReference type="GO" id="GO:0140359">
    <property type="term" value="F:ABC-type transporter activity"/>
    <property type="evidence" value="ECO:0007669"/>
    <property type="project" value="InterPro"/>
</dbReference>
<dbReference type="Gene3D" id="3.40.190.10">
    <property type="entry name" value="Periplasmic binding protein-like II"/>
    <property type="match status" value="1"/>
</dbReference>
<keyword evidence="4 6" id="KW-1133">Transmembrane helix</keyword>
<keyword evidence="3 6" id="KW-0812">Transmembrane</keyword>
<comment type="subcellular location">
    <subcellularLocation>
        <location evidence="1">Cell membrane</location>
        <topology evidence="1">Multi-pass membrane protein</topology>
    </subcellularLocation>
</comment>
<keyword evidence="9" id="KW-1185">Reference proteome</keyword>
<feature type="transmembrane region" description="Helical" evidence="6">
    <location>
        <begin position="175"/>
        <end position="201"/>
    </location>
</feature>
<dbReference type="RefSeq" id="WP_079684365.1">
    <property type="nucleotide sequence ID" value="NZ_FUYQ01000026.1"/>
</dbReference>
<reference evidence="9" key="1">
    <citation type="submission" date="2017-02" db="EMBL/GenBank/DDBJ databases">
        <authorList>
            <person name="Varghese N."/>
            <person name="Submissions S."/>
        </authorList>
    </citation>
    <scope>NUCLEOTIDE SEQUENCE [LARGE SCALE GENOMIC DNA]</scope>
    <source>
        <strain evidence="9">DSM 24967</strain>
    </source>
</reference>
<evidence type="ECO:0000259" key="7">
    <source>
        <dbReference type="Pfam" id="PF12698"/>
    </source>
</evidence>